<evidence type="ECO:0000313" key="7">
    <source>
        <dbReference type="Proteomes" id="UP000492821"/>
    </source>
</evidence>
<keyword evidence="7" id="KW-1185">Reference proteome</keyword>
<evidence type="ECO:0000256" key="6">
    <source>
        <dbReference type="SAM" id="Phobius"/>
    </source>
</evidence>
<dbReference type="GO" id="GO:0016020">
    <property type="term" value="C:membrane"/>
    <property type="evidence" value="ECO:0007669"/>
    <property type="project" value="UniProtKB-SubCell"/>
</dbReference>
<dbReference type="WBParaSite" id="Pan_g13768.t1">
    <property type="protein sequence ID" value="Pan_g13768.t1"/>
    <property type="gene ID" value="Pan_g13768"/>
</dbReference>
<dbReference type="PANTHER" id="PTHR31357:SF5">
    <property type="entry name" value="SERPENTINE RECEPTOR CLASS ALPHA-1-RELATED"/>
    <property type="match status" value="1"/>
</dbReference>
<organism evidence="7 8">
    <name type="scientific">Panagrellus redivivus</name>
    <name type="common">Microworm</name>
    <dbReference type="NCBI Taxonomy" id="6233"/>
    <lineage>
        <taxon>Eukaryota</taxon>
        <taxon>Metazoa</taxon>
        <taxon>Ecdysozoa</taxon>
        <taxon>Nematoda</taxon>
        <taxon>Chromadorea</taxon>
        <taxon>Rhabditida</taxon>
        <taxon>Tylenchina</taxon>
        <taxon>Panagrolaimomorpha</taxon>
        <taxon>Panagrolaimoidea</taxon>
        <taxon>Panagrolaimidae</taxon>
        <taxon>Panagrellus</taxon>
    </lineage>
</organism>
<accession>A0A7E4UWX6</accession>
<dbReference type="Pfam" id="PF10292">
    <property type="entry name" value="7TM_GPCR_Srab"/>
    <property type="match status" value="1"/>
</dbReference>
<reference evidence="7" key="1">
    <citation type="journal article" date="2013" name="Genetics">
        <title>The draft genome and transcriptome of Panagrellus redivivus are shaped by the harsh demands of a free-living lifestyle.</title>
        <authorList>
            <person name="Srinivasan J."/>
            <person name="Dillman A.R."/>
            <person name="Macchietto M.G."/>
            <person name="Heikkinen L."/>
            <person name="Lakso M."/>
            <person name="Fracchia K.M."/>
            <person name="Antoshechkin I."/>
            <person name="Mortazavi A."/>
            <person name="Wong G."/>
            <person name="Sternberg P.W."/>
        </authorList>
    </citation>
    <scope>NUCLEOTIDE SEQUENCE [LARGE SCALE GENOMIC DNA]</scope>
    <source>
        <strain evidence="7">MT8872</strain>
    </source>
</reference>
<evidence type="ECO:0000256" key="2">
    <source>
        <dbReference type="ARBA" id="ARBA00022692"/>
    </source>
</evidence>
<dbReference type="AlphaFoldDB" id="A0A7E4UWX6"/>
<feature type="transmembrane region" description="Helical" evidence="6">
    <location>
        <begin position="147"/>
        <end position="168"/>
    </location>
</feature>
<keyword evidence="3 6" id="KW-1133">Transmembrane helix</keyword>
<keyword evidence="2 6" id="KW-0812">Transmembrane</keyword>
<comment type="subcellular location">
    <subcellularLocation>
        <location evidence="1">Membrane</location>
        <topology evidence="1">Multi-pass membrane protein</topology>
    </subcellularLocation>
</comment>
<dbReference type="GO" id="GO:0004984">
    <property type="term" value="F:olfactory receptor activity"/>
    <property type="evidence" value="ECO:0007669"/>
    <property type="project" value="TreeGrafter"/>
</dbReference>
<evidence type="ECO:0000313" key="8">
    <source>
        <dbReference type="WBParaSite" id="Pan_g13768.t1"/>
    </source>
</evidence>
<evidence type="ECO:0000256" key="3">
    <source>
        <dbReference type="ARBA" id="ARBA00022989"/>
    </source>
</evidence>
<dbReference type="Proteomes" id="UP000492821">
    <property type="component" value="Unassembled WGS sequence"/>
</dbReference>
<keyword evidence="4 6" id="KW-0472">Membrane</keyword>
<protein>
    <submittedName>
        <fullName evidence="8">G protein-coupled receptor</fullName>
    </submittedName>
</protein>
<sequence>MAVNLSSDNPLCIESKEIYTDVWLIALFCSTLLLDIIAFVCCVAGAKSVYNTQLLHINLRICLFSISLGLLFRAVFTAFRCIRYLVHAVVLTNPCDFLEMTSFCNNYSGLQSWGYNVVMYTIPIITVERMIALFVSSRYEAWTLPKFMTFINILTWVHGGILCFLKRAQTVVDHPVVYCSSFSRSYYNATIIDLMDAAFLVPFTCLCIDIVMHLYCKYIVNKQFRNEFHEHSLTHRFQLNEILRTSKIAIPASSLFCILNTQSSLTIFIPVSMGYISSTLEFSLYKELSSLTVMPVYTTIYGILLYWYNVRPISTNRQCCPRKKRVTPAASASDAARERAGKETDAYFEIYSARW</sequence>
<feature type="transmembrane region" description="Helical" evidence="6">
    <location>
        <begin position="23"/>
        <end position="45"/>
    </location>
</feature>
<feature type="transmembrane region" description="Helical" evidence="6">
    <location>
        <begin position="197"/>
        <end position="216"/>
    </location>
</feature>
<evidence type="ECO:0000256" key="1">
    <source>
        <dbReference type="ARBA" id="ARBA00004141"/>
    </source>
</evidence>
<proteinExistence type="inferred from homology"/>
<dbReference type="PANTHER" id="PTHR31357">
    <property type="entry name" value="SERPENTINE RECEPTOR CLASS ALPHA-10"/>
    <property type="match status" value="1"/>
</dbReference>
<evidence type="ECO:0000256" key="5">
    <source>
        <dbReference type="ARBA" id="ARBA00037994"/>
    </source>
</evidence>
<name>A0A7E4UWX6_PANRE</name>
<dbReference type="InterPro" id="IPR051080">
    <property type="entry name" value="Nematode_rcpt-like_serp_alpha"/>
</dbReference>
<dbReference type="InterPro" id="IPR019408">
    <property type="entry name" value="7TM_GPCR_serpentine_rcpt_Srab"/>
</dbReference>
<reference evidence="8" key="2">
    <citation type="submission" date="2020-10" db="UniProtKB">
        <authorList>
            <consortium name="WormBaseParasite"/>
        </authorList>
    </citation>
    <scope>IDENTIFICATION</scope>
</reference>
<feature type="transmembrane region" description="Helical" evidence="6">
    <location>
        <begin position="57"/>
        <end position="76"/>
    </location>
</feature>
<feature type="transmembrane region" description="Helical" evidence="6">
    <location>
        <begin position="254"/>
        <end position="276"/>
    </location>
</feature>
<evidence type="ECO:0000256" key="4">
    <source>
        <dbReference type="ARBA" id="ARBA00023136"/>
    </source>
</evidence>
<comment type="similarity">
    <text evidence="5">Belongs to the nematode receptor-like protein sra family.</text>
</comment>
<feature type="transmembrane region" description="Helical" evidence="6">
    <location>
        <begin position="117"/>
        <end position="135"/>
    </location>
</feature>
<feature type="transmembrane region" description="Helical" evidence="6">
    <location>
        <begin position="288"/>
        <end position="308"/>
    </location>
</feature>